<dbReference type="PANTHER" id="PTHR46406:SF1">
    <property type="entry name" value="NITRIC OXIDE-ASSOCIATED PROTEIN 1"/>
    <property type="match status" value="1"/>
</dbReference>
<dbReference type="AlphaFoldDB" id="A0AAD5LVV7"/>
<dbReference type="InterPro" id="IPR052807">
    <property type="entry name" value="Mito_transl_resp_regulator"/>
</dbReference>
<evidence type="ECO:0000313" key="1">
    <source>
        <dbReference type="EMBL" id="KAJ1346445.1"/>
    </source>
</evidence>
<sequence length="92" mass="10519">MSTTELRSPCDIDSRRYRHPGSIHRQLPHIIGPRKPMIVVANKVDLLPPDARCGYLKRIKLVVEDAITKAGFREHFHVLHTALVSAENRLRC</sequence>
<dbReference type="EMBL" id="JAHQIW010000171">
    <property type="protein sequence ID" value="KAJ1346445.1"/>
    <property type="molecule type" value="Genomic_DNA"/>
</dbReference>
<name>A0AAD5LVV7_PARTN</name>
<proteinExistence type="predicted"/>
<dbReference type="PANTHER" id="PTHR46406">
    <property type="entry name" value="NITRIC OXIDE-ASSOCIATED PROTEIN 1"/>
    <property type="match status" value="1"/>
</dbReference>
<dbReference type="Proteomes" id="UP001196413">
    <property type="component" value="Unassembled WGS sequence"/>
</dbReference>
<dbReference type="InterPro" id="IPR027417">
    <property type="entry name" value="P-loop_NTPase"/>
</dbReference>
<keyword evidence="2" id="KW-1185">Reference proteome</keyword>
<dbReference type="SUPFAM" id="SSF52540">
    <property type="entry name" value="P-loop containing nucleoside triphosphate hydrolases"/>
    <property type="match status" value="1"/>
</dbReference>
<dbReference type="Gene3D" id="3.40.50.300">
    <property type="entry name" value="P-loop containing nucleotide triphosphate hydrolases"/>
    <property type="match status" value="1"/>
</dbReference>
<organism evidence="1 2">
    <name type="scientific">Parelaphostrongylus tenuis</name>
    <name type="common">Meningeal worm</name>
    <dbReference type="NCBI Taxonomy" id="148309"/>
    <lineage>
        <taxon>Eukaryota</taxon>
        <taxon>Metazoa</taxon>
        <taxon>Ecdysozoa</taxon>
        <taxon>Nematoda</taxon>
        <taxon>Chromadorea</taxon>
        <taxon>Rhabditida</taxon>
        <taxon>Rhabditina</taxon>
        <taxon>Rhabditomorpha</taxon>
        <taxon>Strongyloidea</taxon>
        <taxon>Metastrongylidae</taxon>
        <taxon>Parelaphostrongylus</taxon>
    </lineage>
</organism>
<gene>
    <name evidence="1" type="ORF">KIN20_001224</name>
</gene>
<comment type="caution">
    <text evidence="1">The sequence shown here is derived from an EMBL/GenBank/DDBJ whole genome shotgun (WGS) entry which is preliminary data.</text>
</comment>
<reference evidence="1" key="1">
    <citation type="submission" date="2021-06" db="EMBL/GenBank/DDBJ databases">
        <title>Parelaphostrongylus tenuis whole genome reference sequence.</title>
        <authorList>
            <person name="Garwood T.J."/>
            <person name="Larsen P.A."/>
            <person name="Fountain-Jones N.M."/>
            <person name="Garbe J.R."/>
            <person name="Macchietto M.G."/>
            <person name="Kania S.A."/>
            <person name="Gerhold R.W."/>
            <person name="Richards J.E."/>
            <person name="Wolf T.M."/>
        </authorList>
    </citation>
    <scope>NUCLEOTIDE SEQUENCE</scope>
    <source>
        <strain evidence="1">MNPRO001-30</strain>
        <tissue evidence="1">Meninges</tissue>
    </source>
</reference>
<accession>A0AAD5LVV7</accession>
<evidence type="ECO:0000313" key="2">
    <source>
        <dbReference type="Proteomes" id="UP001196413"/>
    </source>
</evidence>
<protein>
    <submittedName>
        <fullName evidence="1">Uncharacterized protein</fullName>
    </submittedName>
</protein>